<dbReference type="EMBL" id="LGTO01000007">
    <property type="protein sequence ID" value="KNE18763.1"/>
    <property type="molecule type" value="Genomic_DNA"/>
</dbReference>
<dbReference type="CDD" id="cd10803">
    <property type="entry name" value="YdjC_EF3048_like"/>
    <property type="match status" value="1"/>
</dbReference>
<proteinExistence type="inferred from homology"/>
<dbReference type="InterPro" id="IPR006879">
    <property type="entry name" value="YdjC-like"/>
</dbReference>
<dbReference type="GO" id="GO:0016811">
    <property type="term" value="F:hydrolase activity, acting on carbon-nitrogen (but not peptide) bonds, in linear amides"/>
    <property type="evidence" value="ECO:0007669"/>
    <property type="project" value="UniProtKB-UniRule"/>
</dbReference>
<comment type="similarity">
    <text evidence="6">Belongs to the YdjC deacetylase family.</text>
</comment>
<evidence type="ECO:0000313" key="8">
    <source>
        <dbReference type="Proteomes" id="UP000036780"/>
    </source>
</evidence>
<keyword evidence="3 6" id="KW-0378">Hydrolase</keyword>
<dbReference type="GO" id="GO:0000272">
    <property type="term" value="P:polysaccharide catabolic process"/>
    <property type="evidence" value="ECO:0007669"/>
    <property type="project" value="InterPro"/>
</dbReference>
<keyword evidence="5 6" id="KW-0119">Carbohydrate metabolism</keyword>
<protein>
    <recommendedName>
        <fullName evidence="6">Carbohydrate deacetylase</fullName>
        <ecNumber evidence="6">3.5.1.-</ecNumber>
    </recommendedName>
</protein>
<evidence type="ECO:0000256" key="1">
    <source>
        <dbReference type="ARBA" id="ARBA00001946"/>
    </source>
</evidence>
<reference evidence="8" key="1">
    <citation type="submission" date="2015-07" db="EMBL/GenBank/DDBJ databases">
        <title>Fjat-10053 dsm26.</title>
        <authorList>
            <person name="Liu B."/>
            <person name="Wang J."/>
            <person name="Zhu Y."/>
            <person name="Liu G."/>
            <person name="Chen Q."/>
            <person name="Chen Z."/>
            <person name="Lan J."/>
            <person name="Che J."/>
            <person name="Ge C."/>
            <person name="Shi H."/>
            <person name="Pan Z."/>
            <person name="Liu X."/>
        </authorList>
    </citation>
    <scope>NUCLEOTIDE SEQUENCE [LARGE SCALE GENOMIC DNA]</scope>
    <source>
        <strain evidence="8">DSM 26</strain>
    </source>
</reference>
<evidence type="ECO:0000256" key="2">
    <source>
        <dbReference type="ARBA" id="ARBA00022723"/>
    </source>
</evidence>
<comment type="cofactor">
    <cofactor evidence="1 6">
        <name>Mg(2+)</name>
        <dbReference type="ChEBI" id="CHEBI:18420"/>
    </cofactor>
</comment>
<dbReference type="AlphaFoldDB" id="A0A0L0QKG0"/>
<dbReference type="InterPro" id="IPR011330">
    <property type="entry name" value="Glyco_hydro/deAcase_b/a-brl"/>
</dbReference>
<sequence length="247" mass="28308">MKKLIINADDFGYSRSVNYGIIDAHTDGVLTSTTLMTNMPGAEHAYQLGEKHKTLGIGVHLTLTCGKPILKNHHTLVDADGNFKKLYHYQKLFHIDTNELYAEWKAQIEAFLDSGLAPTHLDSHHHINNLEPILPVFLELAKEYKLPVRHNFKIKPEFGTLITTDHFEYNPEILLGDVNTIVEEYKEAQTIEIMCHPAYLDKSLMTGSSYATPRIEELAMLIHPDVKKKLQQHFQLMTYRELEKEEA</sequence>
<keyword evidence="8" id="KW-1185">Reference proteome</keyword>
<comment type="caution">
    <text evidence="7">The sequence shown here is derived from an EMBL/GenBank/DDBJ whole genome shotgun (WGS) entry which is preliminary data.</text>
</comment>
<dbReference type="PANTHER" id="PTHR31609">
    <property type="entry name" value="YDJC DEACETYLASE FAMILY MEMBER"/>
    <property type="match status" value="1"/>
</dbReference>
<keyword evidence="4 6" id="KW-0460">Magnesium</keyword>
<comment type="subunit">
    <text evidence="6">Homodimer.</text>
</comment>
<dbReference type="GeneID" id="66871716"/>
<gene>
    <name evidence="7" type="ORF">AFK71_09140</name>
</gene>
<dbReference type="NCBIfam" id="NF002559">
    <property type="entry name" value="PRK02134.1"/>
    <property type="match status" value="1"/>
</dbReference>
<evidence type="ECO:0000256" key="4">
    <source>
        <dbReference type="ARBA" id="ARBA00022842"/>
    </source>
</evidence>
<dbReference type="PANTHER" id="PTHR31609:SF1">
    <property type="entry name" value="CARBOHYDRATE DEACETYLASE"/>
    <property type="match status" value="1"/>
</dbReference>
<feature type="binding site" evidence="6">
    <location>
        <position position="124"/>
    </location>
    <ligand>
        <name>Mg(2+)</name>
        <dbReference type="ChEBI" id="CHEBI:18420"/>
    </ligand>
</feature>
<evidence type="ECO:0000256" key="5">
    <source>
        <dbReference type="ARBA" id="ARBA00023277"/>
    </source>
</evidence>
<accession>A0A0L0QKG0</accession>
<dbReference type="Proteomes" id="UP000036780">
    <property type="component" value="Unassembled WGS sequence"/>
</dbReference>
<dbReference type="PATRIC" id="fig|1473.5.peg.289"/>
<dbReference type="Pfam" id="PF04794">
    <property type="entry name" value="YdjC"/>
    <property type="match status" value="1"/>
</dbReference>
<dbReference type="GO" id="GO:0046872">
    <property type="term" value="F:metal ion binding"/>
    <property type="evidence" value="ECO:0007669"/>
    <property type="project" value="UniProtKB-KW"/>
</dbReference>
<name>A0A0L0QKG0_VIRPA</name>
<dbReference type="Gene3D" id="3.20.20.370">
    <property type="entry name" value="Glycoside hydrolase/deacetylase"/>
    <property type="match status" value="1"/>
</dbReference>
<organism evidence="7 8">
    <name type="scientific">Virgibacillus pantothenticus</name>
    <dbReference type="NCBI Taxonomy" id="1473"/>
    <lineage>
        <taxon>Bacteria</taxon>
        <taxon>Bacillati</taxon>
        <taxon>Bacillota</taxon>
        <taxon>Bacilli</taxon>
        <taxon>Bacillales</taxon>
        <taxon>Bacillaceae</taxon>
        <taxon>Virgibacillus</taxon>
    </lineage>
</organism>
<dbReference type="InterPro" id="IPR022948">
    <property type="entry name" value="COD_ChbG_bac"/>
</dbReference>
<evidence type="ECO:0000256" key="3">
    <source>
        <dbReference type="ARBA" id="ARBA00022801"/>
    </source>
</evidence>
<dbReference type="RefSeq" id="WP_050351245.1">
    <property type="nucleotide sequence ID" value="NZ_CP073011.1"/>
</dbReference>
<dbReference type="OrthoDB" id="9774177at2"/>
<dbReference type="GO" id="GO:0019213">
    <property type="term" value="F:deacetylase activity"/>
    <property type="evidence" value="ECO:0007669"/>
    <property type="project" value="TreeGrafter"/>
</dbReference>
<evidence type="ECO:0000256" key="6">
    <source>
        <dbReference type="HAMAP-Rule" id="MF_01246"/>
    </source>
</evidence>
<keyword evidence="2 6" id="KW-0479">Metal-binding</keyword>
<dbReference type="SUPFAM" id="SSF88713">
    <property type="entry name" value="Glycoside hydrolase/deacetylase"/>
    <property type="match status" value="1"/>
</dbReference>
<feature type="binding site" evidence="6">
    <location>
        <position position="60"/>
    </location>
    <ligand>
        <name>Mg(2+)</name>
        <dbReference type="ChEBI" id="CHEBI:18420"/>
    </ligand>
</feature>
<evidence type="ECO:0000313" key="7">
    <source>
        <dbReference type="EMBL" id="KNE18763.1"/>
    </source>
</evidence>
<dbReference type="HAMAP" id="MF_01246">
    <property type="entry name" value="COD"/>
    <property type="match status" value="1"/>
</dbReference>
<comment type="function">
    <text evidence="6">Probably catalyzes the deacetylation of acetylated carbohydrates an important step in the degradation of oligosaccharides.</text>
</comment>
<dbReference type="EC" id="3.5.1.-" evidence="6"/>